<reference evidence="1 2" key="1">
    <citation type="submission" date="2011-04" db="EMBL/GenBank/DDBJ databases">
        <authorList>
            <person name="Rasko D."/>
            <person name="Redman J."/>
            <person name="Daugherty S.C."/>
            <person name="Tallon L."/>
            <person name="Sadzewicz L."/>
            <person name="Jones K."/>
            <person name="Santana-Cruz I."/>
            <person name="Liu X."/>
        </authorList>
    </citation>
    <scope>NUCLEOTIDE SEQUENCE [LARGE SCALE GENOMIC DNA]</scope>
    <source>
        <strain evidence="1 2">K-227</strain>
    </source>
</reference>
<dbReference type="Proteomes" id="UP000004520">
    <property type="component" value="Unassembled WGS sequence"/>
</dbReference>
<organism evidence="1 2">
    <name type="scientific">Shigella flexneri K-227</name>
    <dbReference type="NCBI Taxonomy" id="766147"/>
    <lineage>
        <taxon>Bacteria</taxon>
        <taxon>Pseudomonadati</taxon>
        <taxon>Pseudomonadota</taxon>
        <taxon>Gammaproteobacteria</taxon>
        <taxon>Enterobacterales</taxon>
        <taxon>Enterobacteriaceae</taxon>
        <taxon>Shigella</taxon>
    </lineage>
</organism>
<evidence type="ECO:0000313" key="1">
    <source>
        <dbReference type="EMBL" id="EGK31580.1"/>
    </source>
</evidence>
<name>F5P446_SHIFL</name>
<dbReference type="EMBL" id="AFGY01000067">
    <property type="protein sequence ID" value="EGK31580.1"/>
    <property type="molecule type" value="Genomic_DNA"/>
</dbReference>
<gene>
    <name evidence="1" type="ORF">SFK227_5292</name>
</gene>
<comment type="caution">
    <text evidence="1">The sequence shown here is derived from an EMBL/GenBank/DDBJ whole genome shotgun (WGS) entry which is preliminary data.</text>
</comment>
<dbReference type="AlphaFoldDB" id="F5P446"/>
<accession>F5P446</accession>
<protein>
    <submittedName>
        <fullName evidence="1">Uncharacterized protein</fullName>
    </submittedName>
</protein>
<evidence type="ECO:0000313" key="2">
    <source>
        <dbReference type="Proteomes" id="UP000004520"/>
    </source>
</evidence>
<sequence length="38" mass="4318">MRIISCNDLITELIDMLYSMKNKAFCNMMVAEGAKESC</sequence>
<proteinExistence type="predicted"/>